<organism evidence="1 2">
    <name type="scientific">Clostridium magnum DSM 2767</name>
    <dbReference type="NCBI Taxonomy" id="1121326"/>
    <lineage>
        <taxon>Bacteria</taxon>
        <taxon>Bacillati</taxon>
        <taxon>Bacillota</taxon>
        <taxon>Clostridia</taxon>
        <taxon>Eubacteriales</taxon>
        <taxon>Clostridiaceae</taxon>
        <taxon>Clostridium</taxon>
    </lineage>
</organism>
<sequence length="149" mass="16804">MVDNLGMRSTQEHNGRMSDEGLSAIITNSTDENIIVYGPKRATDSGNYDKSWYILHSGETTPSKWEFEGIFVPKDRKLGQENDQSIQGPVAVRYPVSKSVTITKNGDQYLESGEHNVGVFHQTEINWPVPEFSSENCSKMSSHMYQIED</sequence>
<proteinExistence type="predicted"/>
<dbReference type="RefSeq" id="WP_242873144.1">
    <property type="nucleotide sequence ID" value="NZ_FQXL01000041.1"/>
</dbReference>
<dbReference type="PATRIC" id="fig|1121326.3.peg.5569"/>
<dbReference type="EMBL" id="LWAE01000010">
    <property type="protein sequence ID" value="KZL89281.1"/>
    <property type="molecule type" value="Genomic_DNA"/>
</dbReference>
<comment type="caution">
    <text evidence="1">The sequence shown here is derived from an EMBL/GenBank/DDBJ whole genome shotgun (WGS) entry which is preliminary data.</text>
</comment>
<keyword evidence="2" id="KW-1185">Reference proteome</keyword>
<evidence type="ECO:0000313" key="1">
    <source>
        <dbReference type="EMBL" id="KZL89281.1"/>
    </source>
</evidence>
<evidence type="ECO:0000313" key="2">
    <source>
        <dbReference type="Proteomes" id="UP000076603"/>
    </source>
</evidence>
<dbReference type="STRING" id="1121326.CLMAG_55040"/>
<dbReference type="Proteomes" id="UP000076603">
    <property type="component" value="Unassembled WGS sequence"/>
</dbReference>
<name>A0A162R1G0_9CLOT</name>
<dbReference type="AlphaFoldDB" id="A0A162R1G0"/>
<protein>
    <submittedName>
        <fullName evidence="1">Uncharacterized protein</fullName>
    </submittedName>
</protein>
<reference evidence="1 2" key="1">
    <citation type="submission" date="2016-04" db="EMBL/GenBank/DDBJ databases">
        <title>Genome sequence of Clostridium magnum DSM 2767.</title>
        <authorList>
            <person name="Poehlein A."/>
            <person name="Uhlig R."/>
            <person name="Fischer R."/>
            <person name="Bahl H."/>
            <person name="Daniel R."/>
        </authorList>
    </citation>
    <scope>NUCLEOTIDE SEQUENCE [LARGE SCALE GENOMIC DNA]</scope>
    <source>
        <strain evidence="1 2">DSM 2767</strain>
    </source>
</reference>
<accession>A0A162R1G0</accession>
<gene>
    <name evidence="1" type="ORF">CLMAG_55040</name>
</gene>